<dbReference type="GeneID" id="72187112"/>
<dbReference type="InterPro" id="IPR002774">
    <property type="entry name" value="Flagellin_arc-type"/>
</dbReference>
<dbReference type="RefSeq" id="WP_248650437.1">
    <property type="nucleotide sequence ID" value="NZ_CP096659.1"/>
</dbReference>
<evidence type="ECO:0000313" key="2">
    <source>
        <dbReference type="Proteomes" id="UP000830729"/>
    </source>
</evidence>
<dbReference type="Proteomes" id="UP000830729">
    <property type="component" value="Chromosome"/>
</dbReference>
<dbReference type="GO" id="GO:0005198">
    <property type="term" value="F:structural molecule activity"/>
    <property type="evidence" value="ECO:0007669"/>
    <property type="project" value="InterPro"/>
</dbReference>
<name>A0A8U0HUF8_9EURY</name>
<dbReference type="PANTHER" id="PTHR42200">
    <property type="entry name" value="ARCHAEAL FLAGELLA-RELATED PROTEIN F-RELATED"/>
    <property type="match status" value="1"/>
</dbReference>
<keyword evidence="2" id="KW-1185">Reference proteome</keyword>
<proteinExistence type="predicted"/>
<keyword evidence="1" id="KW-0282">Flagellum</keyword>
<dbReference type="GO" id="GO:0097588">
    <property type="term" value="P:archaeal or bacterial-type flagellum-dependent cell motility"/>
    <property type="evidence" value="ECO:0007669"/>
    <property type="project" value="InterPro"/>
</dbReference>
<dbReference type="PANTHER" id="PTHR42200:SF2">
    <property type="entry name" value="ARCHAEAL FLAGELLA-RELATED PROTEIN F"/>
    <property type="match status" value="1"/>
</dbReference>
<keyword evidence="1" id="KW-0966">Cell projection</keyword>
<keyword evidence="1" id="KW-0969">Cilium</keyword>
<sequence length="150" mass="15777">MASVSSSHLILFIASLIIAASVAGTFTQGVQRLSSALGERSVDVSGDIRTDISIISDPGSGAVYNASGNENVTVLVKNTGSRSLEAESDQIEVLVDGRYQTNVGITVLDGSAWRVGNVAKLEISQSLDADSDHRVVVIVNGDKEVLQFRT</sequence>
<organism evidence="1 2">
    <name type="scientific">Halorussus limi</name>
    <dbReference type="NCBI Taxonomy" id="2938695"/>
    <lineage>
        <taxon>Archaea</taxon>
        <taxon>Methanobacteriati</taxon>
        <taxon>Methanobacteriota</taxon>
        <taxon>Stenosarchaea group</taxon>
        <taxon>Halobacteria</taxon>
        <taxon>Halobacteriales</taxon>
        <taxon>Haladaptataceae</taxon>
        <taxon>Halorussus</taxon>
    </lineage>
</organism>
<protein>
    <submittedName>
        <fullName evidence="1">Flagellar protein G</fullName>
    </submittedName>
</protein>
<accession>A0A8U0HUF8</accession>
<dbReference type="KEGG" id="halx:M0R89_17895"/>
<dbReference type="EMBL" id="CP096659">
    <property type="protein sequence ID" value="UPV74391.1"/>
    <property type="molecule type" value="Genomic_DNA"/>
</dbReference>
<dbReference type="AlphaFoldDB" id="A0A8U0HUF8"/>
<evidence type="ECO:0000313" key="1">
    <source>
        <dbReference type="EMBL" id="UPV74391.1"/>
    </source>
</evidence>
<gene>
    <name evidence="1" type="ORF">M0R89_17895</name>
</gene>
<reference evidence="1 2" key="1">
    <citation type="submission" date="2022-04" db="EMBL/GenBank/DDBJ databases">
        <title>Diverse halophilic archaea isolated from saline environments.</title>
        <authorList>
            <person name="Cui H.-L."/>
        </authorList>
    </citation>
    <scope>NUCLEOTIDE SEQUENCE [LARGE SCALE GENOMIC DNA]</scope>
    <source>
        <strain evidence="1 2">XZYJT49</strain>
    </source>
</reference>
<dbReference type="Pfam" id="PF01917">
    <property type="entry name" value="Flagellin_arch-type"/>
    <property type="match status" value="1"/>
</dbReference>